<name>A0A517Z2K5_9PLAN</name>
<proteinExistence type="predicted"/>
<protein>
    <submittedName>
        <fullName evidence="2">Uncharacterized protein</fullName>
    </submittedName>
</protein>
<accession>A0A517Z2K5</accession>
<dbReference type="RefSeq" id="WP_145367331.1">
    <property type="nucleotide sequence ID" value="NZ_CP036275.1"/>
</dbReference>
<evidence type="ECO:0000313" key="3">
    <source>
        <dbReference type="Proteomes" id="UP000320496"/>
    </source>
</evidence>
<evidence type="ECO:0000256" key="1">
    <source>
        <dbReference type="SAM" id="SignalP"/>
    </source>
</evidence>
<dbReference type="Proteomes" id="UP000320496">
    <property type="component" value="Chromosome"/>
</dbReference>
<feature type="signal peptide" evidence="1">
    <location>
        <begin position="1"/>
        <end position="19"/>
    </location>
</feature>
<gene>
    <name evidence="2" type="ORF">Mal4_09830</name>
</gene>
<evidence type="ECO:0000313" key="2">
    <source>
        <dbReference type="EMBL" id="QDU36695.1"/>
    </source>
</evidence>
<reference evidence="2 3" key="1">
    <citation type="submission" date="2019-02" db="EMBL/GenBank/DDBJ databases">
        <title>Deep-cultivation of Planctomycetes and their phenomic and genomic characterization uncovers novel biology.</title>
        <authorList>
            <person name="Wiegand S."/>
            <person name="Jogler M."/>
            <person name="Boedeker C."/>
            <person name="Pinto D."/>
            <person name="Vollmers J."/>
            <person name="Rivas-Marin E."/>
            <person name="Kohn T."/>
            <person name="Peeters S.H."/>
            <person name="Heuer A."/>
            <person name="Rast P."/>
            <person name="Oberbeckmann S."/>
            <person name="Bunk B."/>
            <person name="Jeske O."/>
            <person name="Meyerdierks A."/>
            <person name="Storesund J.E."/>
            <person name="Kallscheuer N."/>
            <person name="Luecker S."/>
            <person name="Lage O.M."/>
            <person name="Pohl T."/>
            <person name="Merkel B.J."/>
            <person name="Hornburger P."/>
            <person name="Mueller R.-W."/>
            <person name="Bruemmer F."/>
            <person name="Labrenz M."/>
            <person name="Spormann A.M."/>
            <person name="Op den Camp H."/>
            <person name="Overmann J."/>
            <person name="Amann R."/>
            <person name="Jetten M.S.M."/>
            <person name="Mascher T."/>
            <person name="Medema M.H."/>
            <person name="Devos D.P."/>
            <person name="Kaster A.-K."/>
            <person name="Ovreas L."/>
            <person name="Rohde M."/>
            <person name="Galperin M.Y."/>
            <person name="Jogler C."/>
        </authorList>
    </citation>
    <scope>NUCLEOTIDE SEQUENCE [LARGE SCALE GENOMIC DNA]</scope>
    <source>
        <strain evidence="2 3">Mal4</strain>
    </source>
</reference>
<dbReference type="KEGG" id="mri:Mal4_09830"/>
<sequence length="101" mass="10656" precursor="true">MKHFAILLAAFAIASPAFSEPSVVGQSVSIQEADQLLGQCADYGHLATWVCYGSNCMSGGCGCARIQSLVAGDYKQYPATPCDTSQYCTSPQDITSDLCGY</sequence>
<feature type="chain" id="PRO_5022205842" evidence="1">
    <location>
        <begin position="20"/>
        <end position="101"/>
    </location>
</feature>
<dbReference type="EMBL" id="CP036275">
    <property type="protein sequence ID" value="QDU36695.1"/>
    <property type="molecule type" value="Genomic_DNA"/>
</dbReference>
<keyword evidence="3" id="KW-1185">Reference proteome</keyword>
<dbReference type="AlphaFoldDB" id="A0A517Z2K5"/>
<keyword evidence="1" id="KW-0732">Signal</keyword>
<organism evidence="2 3">
    <name type="scientific">Maioricimonas rarisocia</name>
    <dbReference type="NCBI Taxonomy" id="2528026"/>
    <lineage>
        <taxon>Bacteria</taxon>
        <taxon>Pseudomonadati</taxon>
        <taxon>Planctomycetota</taxon>
        <taxon>Planctomycetia</taxon>
        <taxon>Planctomycetales</taxon>
        <taxon>Planctomycetaceae</taxon>
        <taxon>Maioricimonas</taxon>
    </lineage>
</organism>